<dbReference type="RefSeq" id="WP_016183964.1">
    <property type="nucleotide sequence ID" value="NZ_JXKI01000018.1"/>
</dbReference>
<dbReference type="AlphaFoldDB" id="S0K4W0"/>
<dbReference type="PATRIC" id="fig|1121865.3.peg.1799"/>
<accession>S0K4W0</accession>
<gene>
    <name evidence="1" type="ORF">I568_02163</name>
</gene>
<protein>
    <submittedName>
        <fullName evidence="1">Uncharacterized protein</fullName>
    </submittedName>
</protein>
<comment type="caution">
    <text evidence="1">The sequence shown here is derived from an EMBL/GenBank/DDBJ whole genome shotgun (WGS) entry which is preliminary data.</text>
</comment>
<name>S0K4W0_9ENTE</name>
<dbReference type="STRING" id="1121865.OMW_01857"/>
<evidence type="ECO:0000313" key="2">
    <source>
        <dbReference type="Proteomes" id="UP000014113"/>
    </source>
</evidence>
<dbReference type="EMBL" id="ASWJ01000010">
    <property type="protein sequence ID" value="EOW80084.1"/>
    <property type="molecule type" value="Genomic_DNA"/>
</dbReference>
<reference evidence="1 2" key="1">
    <citation type="submission" date="2013-03" db="EMBL/GenBank/DDBJ databases">
        <title>The Genome Sequence of Enterococcus columbae ATCC_51263 (PacBio/Illumina hybrid assembly).</title>
        <authorList>
            <consortium name="The Broad Institute Genomics Platform"/>
            <consortium name="The Broad Institute Genome Sequencing Center for Infectious Disease"/>
            <person name="Earl A."/>
            <person name="Russ C."/>
            <person name="Gilmore M."/>
            <person name="Surin D."/>
            <person name="Walker B."/>
            <person name="Young S."/>
            <person name="Zeng Q."/>
            <person name="Gargeya S."/>
            <person name="Fitzgerald M."/>
            <person name="Haas B."/>
            <person name="Abouelleil A."/>
            <person name="Allen A.W."/>
            <person name="Alvarado L."/>
            <person name="Arachchi H.M."/>
            <person name="Berlin A.M."/>
            <person name="Chapman S.B."/>
            <person name="Gainer-Dewar J."/>
            <person name="Goldberg J."/>
            <person name="Griggs A."/>
            <person name="Gujja S."/>
            <person name="Hansen M."/>
            <person name="Howarth C."/>
            <person name="Imamovic A."/>
            <person name="Ireland A."/>
            <person name="Larimer J."/>
            <person name="McCowan C."/>
            <person name="Murphy C."/>
            <person name="Pearson M."/>
            <person name="Poon T.W."/>
            <person name="Priest M."/>
            <person name="Roberts A."/>
            <person name="Saif S."/>
            <person name="Shea T."/>
            <person name="Sisk P."/>
            <person name="Sykes S."/>
            <person name="Wortman J."/>
            <person name="Nusbaum C."/>
            <person name="Birren B."/>
        </authorList>
    </citation>
    <scope>NUCLEOTIDE SEQUENCE [LARGE SCALE GENOMIC DNA]</scope>
    <source>
        <strain evidence="1 2">ATCC 51263</strain>
    </source>
</reference>
<sequence>MCPAVLFGFIPARILGILSPFDVPDEYFMVKKLKLGAVELSSVMRYAPEFGIE</sequence>
<proteinExistence type="predicted"/>
<keyword evidence="2" id="KW-1185">Reference proteome</keyword>
<dbReference type="Proteomes" id="UP000014113">
    <property type="component" value="Unassembled WGS sequence"/>
</dbReference>
<organism evidence="1 2">
    <name type="scientific">Enterococcus columbae DSM 7374 = ATCC 51263</name>
    <dbReference type="NCBI Taxonomy" id="1121865"/>
    <lineage>
        <taxon>Bacteria</taxon>
        <taxon>Bacillati</taxon>
        <taxon>Bacillota</taxon>
        <taxon>Bacilli</taxon>
        <taxon>Lactobacillales</taxon>
        <taxon>Enterococcaceae</taxon>
        <taxon>Enterococcus</taxon>
    </lineage>
</organism>
<evidence type="ECO:0000313" key="1">
    <source>
        <dbReference type="EMBL" id="EOW80084.1"/>
    </source>
</evidence>